<dbReference type="InterPro" id="IPR001254">
    <property type="entry name" value="Trypsin_dom"/>
</dbReference>
<dbReference type="SMART" id="SM00020">
    <property type="entry name" value="Tryp_SPc"/>
    <property type="match status" value="1"/>
</dbReference>
<dbReference type="GO" id="GO:0051604">
    <property type="term" value="P:protein maturation"/>
    <property type="evidence" value="ECO:0007669"/>
    <property type="project" value="UniProtKB-ARBA"/>
</dbReference>
<dbReference type="PROSITE" id="PS00134">
    <property type="entry name" value="TRYPSIN_HIS"/>
    <property type="match status" value="1"/>
</dbReference>
<dbReference type="PANTHER" id="PTHR24276:SF98">
    <property type="entry name" value="FI18310P1-RELATED"/>
    <property type="match status" value="1"/>
</dbReference>
<evidence type="ECO:0000256" key="3">
    <source>
        <dbReference type="ARBA" id="ARBA00022525"/>
    </source>
</evidence>
<feature type="domain" description="Peptidase S1" evidence="6">
    <location>
        <begin position="34"/>
        <end position="259"/>
    </location>
</feature>
<evidence type="ECO:0000313" key="8">
    <source>
        <dbReference type="Proteomes" id="UP000800035"/>
    </source>
</evidence>
<dbReference type="GO" id="GO:0005576">
    <property type="term" value="C:extracellular region"/>
    <property type="evidence" value="ECO:0007669"/>
    <property type="project" value="UniProtKB-SubCell"/>
</dbReference>
<keyword evidence="5" id="KW-0732">Signal</keyword>
<sequence>MANLLLFLTALALPAFTWAAALPEPQSDINSVNIVGGTSAALGEFPFIVSVQLSAGGRHFCGGSLINEDTVLTAAHCLQGRSPTAGAYQVRAGTLTYASGGTLAAVASFTLHPNSTNSAPVWDVAILKLATPIRTSSTIAYATLPKAGSDPVAGSIATAAGWGHTSESSPVANPTLLKVDVPVVSRADCLKAYRSGVTEQMWCAGEVGRDSCQEDSGGPAVIGGILTGVVSWGTGCGREGFPGVYARVSSVLDYISANA</sequence>
<feature type="chain" id="PRO_5025598740" description="Peptidase S1 domain-containing protein" evidence="5">
    <location>
        <begin position="20"/>
        <end position="259"/>
    </location>
</feature>
<gene>
    <name evidence="7" type="ORF">CC80DRAFT_494983</name>
</gene>
<dbReference type="FunFam" id="2.40.10.10:FF:000047">
    <property type="entry name" value="Trypsin eta"/>
    <property type="match status" value="1"/>
</dbReference>
<dbReference type="Pfam" id="PF00089">
    <property type="entry name" value="Trypsin"/>
    <property type="match status" value="1"/>
</dbReference>
<accession>A0A6A5TJE6</accession>
<dbReference type="GO" id="GO:0004252">
    <property type="term" value="F:serine-type endopeptidase activity"/>
    <property type="evidence" value="ECO:0007669"/>
    <property type="project" value="InterPro"/>
</dbReference>
<organism evidence="7 8">
    <name type="scientific">Byssothecium circinans</name>
    <dbReference type="NCBI Taxonomy" id="147558"/>
    <lineage>
        <taxon>Eukaryota</taxon>
        <taxon>Fungi</taxon>
        <taxon>Dikarya</taxon>
        <taxon>Ascomycota</taxon>
        <taxon>Pezizomycotina</taxon>
        <taxon>Dothideomycetes</taxon>
        <taxon>Pleosporomycetidae</taxon>
        <taxon>Pleosporales</taxon>
        <taxon>Massarineae</taxon>
        <taxon>Massarinaceae</taxon>
        <taxon>Byssothecium</taxon>
    </lineage>
</organism>
<dbReference type="InterPro" id="IPR001314">
    <property type="entry name" value="Peptidase_S1A"/>
</dbReference>
<dbReference type="EMBL" id="ML977007">
    <property type="protein sequence ID" value="KAF1952835.1"/>
    <property type="molecule type" value="Genomic_DNA"/>
</dbReference>
<name>A0A6A5TJE6_9PLEO</name>
<dbReference type="PROSITE" id="PS50240">
    <property type="entry name" value="TRYPSIN_DOM"/>
    <property type="match status" value="1"/>
</dbReference>
<dbReference type="GO" id="GO:0006508">
    <property type="term" value="P:proteolysis"/>
    <property type="evidence" value="ECO:0007669"/>
    <property type="project" value="InterPro"/>
</dbReference>
<dbReference type="Gene3D" id="2.40.10.10">
    <property type="entry name" value="Trypsin-like serine proteases"/>
    <property type="match status" value="2"/>
</dbReference>
<evidence type="ECO:0000256" key="1">
    <source>
        <dbReference type="ARBA" id="ARBA00004613"/>
    </source>
</evidence>
<proteinExistence type="inferred from homology"/>
<protein>
    <recommendedName>
        <fullName evidence="6">Peptidase S1 domain-containing protein</fullName>
    </recommendedName>
</protein>
<dbReference type="AlphaFoldDB" id="A0A6A5TJE6"/>
<reference evidence="7" key="1">
    <citation type="journal article" date="2020" name="Stud. Mycol.">
        <title>101 Dothideomycetes genomes: a test case for predicting lifestyles and emergence of pathogens.</title>
        <authorList>
            <person name="Haridas S."/>
            <person name="Albert R."/>
            <person name="Binder M."/>
            <person name="Bloem J."/>
            <person name="Labutti K."/>
            <person name="Salamov A."/>
            <person name="Andreopoulos B."/>
            <person name="Baker S."/>
            <person name="Barry K."/>
            <person name="Bills G."/>
            <person name="Bluhm B."/>
            <person name="Cannon C."/>
            <person name="Castanera R."/>
            <person name="Culley D."/>
            <person name="Daum C."/>
            <person name="Ezra D."/>
            <person name="Gonzalez J."/>
            <person name="Henrissat B."/>
            <person name="Kuo A."/>
            <person name="Liang C."/>
            <person name="Lipzen A."/>
            <person name="Lutzoni F."/>
            <person name="Magnuson J."/>
            <person name="Mondo S."/>
            <person name="Nolan M."/>
            <person name="Ohm R."/>
            <person name="Pangilinan J."/>
            <person name="Park H.-J."/>
            <person name="Ramirez L."/>
            <person name="Alfaro M."/>
            <person name="Sun H."/>
            <person name="Tritt A."/>
            <person name="Yoshinaga Y."/>
            <person name="Zwiers L.-H."/>
            <person name="Turgeon B."/>
            <person name="Goodwin S."/>
            <person name="Spatafora J."/>
            <person name="Crous P."/>
            <person name="Grigoriev I."/>
        </authorList>
    </citation>
    <scope>NUCLEOTIDE SEQUENCE</scope>
    <source>
        <strain evidence="7">CBS 675.92</strain>
    </source>
</reference>
<dbReference type="Proteomes" id="UP000800035">
    <property type="component" value="Unassembled WGS sequence"/>
</dbReference>
<comment type="subcellular location">
    <subcellularLocation>
        <location evidence="1">Secreted</location>
    </subcellularLocation>
</comment>
<dbReference type="SUPFAM" id="SSF50494">
    <property type="entry name" value="Trypsin-like serine proteases"/>
    <property type="match status" value="1"/>
</dbReference>
<evidence type="ECO:0000313" key="7">
    <source>
        <dbReference type="EMBL" id="KAF1952835.1"/>
    </source>
</evidence>
<dbReference type="InterPro" id="IPR050430">
    <property type="entry name" value="Peptidase_S1"/>
</dbReference>
<evidence type="ECO:0000256" key="4">
    <source>
        <dbReference type="ARBA" id="ARBA00023157"/>
    </source>
</evidence>
<feature type="signal peptide" evidence="5">
    <location>
        <begin position="1"/>
        <end position="19"/>
    </location>
</feature>
<keyword evidence="8" id="KW-1185">Reference proteome</keyword>
<keyword evidence="4" id="KW-1015">Disulfide bond</keyword>
<dbReference type="PANTHER" id="PTHR24276">
    <property type="entry name" value="POLYSERASE-RELATED"/>
    <property type="match status" value="1"/>
</dbReference>
<dbReference type="PRINTS" id="PR00722">
    <property type="entry name" value="CHYMOTRYPSIN"/>
</dbReference>
<evidence type="ECO:0000259" key="6">
    <source>
        <dbReference type="PROSITE" id="PS50240"/>
    </source>
</evidence>
<dbReference type="InterPro" id="IPR043504">
    <property type="entry name" value="Peptidase_S1_PA_chymotrypsin"/>
</dbReference>
<dbReference type="InterPro" id="IPR018114">
    <property type="entry name" value="TRYPSIN_HIS"/>
</dbReference>
<dbReference type="InterPro" id="IPR009003">
    <property type="entry name" value="Peptidase_S1_PA"/>
</dbReference>
<evidence type="ECO:0000256" key="5">
    <source>
        <dbReference type="SAM" id="SignalP"/>
    </source>
</evidence>
<dbReference type="CDD" id="cd00190">
    <property type="entry name" value="Tryp_SPc"/>
    <property type="match status" value="1"/>
</dbReference>
<evidence type="ECO:0000256" key="2">
    <source>
        <dbReference type="ARBA" id="ARBA00007664"/>
    </source>
</evidence>
<comment type="similarity">
    <text evidence="2">Belongs to the peptidase S1 family.</text>
</comment>
<keyword evidence="3" id="KW-0964">Secreted</keyword>
<dbReference type="OrthoDB" id="6380398at2759"/>